<dbReference type="HOGENOM" id="CLU_3333683_0_0_9"/>
<evidence type="ECO:0000313" key="2">
    <source>
        <dbReference type="Proteomes" id="UP000003732"/>
    </source>
</evidence>
<reference evidence="1 2" key="1">
    <citation type="submission" date="2011-02" db="EMBL/GenBank/DDBJ databases">
        <authorList>
            <person name="Stanhope M.J."/>
            <person name="Durkin A.S."/>
            <person name="Hostetler J."/>
            <person name="Kim M."/>
            <person name="Radune D."/>
            <person name="Singh I."/>
            <person name="Town C.D."/>
        </authorList>
    </citation>
    <scope>NUCLEOTIDE SEQUENCE [LARGE SCALE GENOMIC DNA]</scope>
    <source>
        <strain evidence="1 2">NCFD 2020</strain>
    </source>
</reference>
<comment type="caution">
    <text evidence="1">The sequence shown here is derived from an EMBL/GenBank/DDBJ whole genome shotgun (WGS) entry which is preliminary data.</text>
</comment>
<evidence type="ECO:0000313" key="1">
    <source>
        <dbReference type="EMBL" id="EGE53508.1"/>
    </source>
</evidence>
<name>F1Z2P8_9STRE</name>
<accession>F1Z2P8</accession>
<gene>
    <name evidence="1" type="ORF">SPB_1127</name>
</gene>
<proteinExistence type="predicted"/>
<dbReference type="Proteomes" id="UP000003732">
    <property type="component" value="Unassembled WGS sequence"/>
</dbReference>
<sequence>MTKRMPVYYTNQAIKNDWLEISEIKKKFKKVVDSNYQT</sequence>
<dbReference type="EMBL" id="AEUT02000001">
    <property type="protein sequence ID" value="EGE53508.1"/>
    <property type="molecule type" value="Genomic_DNA"/>
</dbReference>
<dbReference type="AlphaFoldDB" id="F1Z2P8"/>
<protein>
    <submittedName>
        <fullName evidence="1">Uncharacterized protein</fullName>
    </submittedName>
</protein>
<organism evidence="1 2">
    <name type="scientific">Streptococcus parauberis NCFD 2020</name>
    <dbReference type="NCBI Taxonomy" id="873447"/>
    <lineage>
        <taxon>Bacteria</taxon>
        <taxon>Bacillati</taxon>
        <taxon>Bacillota</taxon>
        <taxon>Bacilli</taxon>
        <taxon>Lactobacillales</taxon>
        <taxon>Streptococcaceae</taxon>
        <taxon>Streptococcus</taxon>
    </lineage>
</organism>